<protein>
    <submittedName>
        <fullName evidence="1">Uncharacterized protein</fullName>
    </submittedName>
</protein>
<evidence type="ECO:0000313" key="1">
    <source>
        <dbReference type="EMBL" id="KAF2396728.1"/>
    </source>
</evidence>
<name>A0A6G1HKX9_9PEZI</name>
<accession>A0A6G1HKX9</accession>
<reference evidence="1" key="1">
    <citation type="journal article" date="2020" name="Stud. Mycol.">
        <title>101 Dothideomycetes genomes: a test case for predicting lifestyles and emergence of pathogens.</title>
        <authorList>
            <person name="Haridas S."/>
            <person name="Albert R."/>
            <person name="Binder M."/>
            <person name="Bloem J."/>
            <person name="Labutti K."/>
            <person name="Salamov A."/>
            <person name="Andreopoulos B."/>
            <person name="Baker S."/>
            <person name="Barry K."/>
            <person name="Bills G."/>
            <person name="Bluhm B."/>
            <person name="Cannon C."/>
            <person name="Castanera R."/>
            <person name="Culley D."/>
            <person name="Daum C."/>
            <person name="Ezra D."/>
            <person name="Gonzalez J."/>
            <person name="Henrissat B."/>
            <person name="Kuo A."/>
            <person name="Liang C."/>
            <person name="Lipzen A."/>
            <person name="Lutzoni F."/>
            <person name="Magnuson J."/>
            <person name="Mondo S."/>
            <person name="Nolan M."/>
            <person name="Ohm R."/>
            <person name="Pangilinan J."/>
            <person name="Park H.-J."/>
            <person name="Ramirez L."/>
            <person name="Alfaro M."/>
            <person name="Sun H."/>
            <person name="Tritt A."/>
            <person name="Yoshinaga Y."/>
            <person name="Zwiers L.-H."/>
            <person name="Turgeon B."/>
            <person name="Goodwin S."/>
            <person name="Spatafora J."/>
            <person name="Crous P."/>
            <person name="Grigoriev I."/>
        </authorList>
    </citation>
    <scope>NUCLEOTIDE SEQUENCE</scope>
    <source>
        <strain evidence="1">CBS 262.69</strain>
    </source>
</reference>
<evidence type="ECO:0000313" key="2">
    <source>
        <dbReference type="Proteomes" id="UP000799640"/>
    </source>
</evidence>
<dbReference type="Proteomes" id="UP000799640">
    <property type="component" value="Unassembled WGS sequence"/>
</dbReference>
<gene>
    <name evidence="1" type="ORF">EJ06DRAFT_551653</name>
</gene>
<sequence>MATTQPPNTAIPSPLPFKTFLIKPCPGPYLSPWAKTDVESVSPRSVPYSTPKSSQNLESYLRAERKAWDNLGKFGKGPSEAVQSVVMKLKEAEGEEKVEWLLVGVEVE</sequence>
<organism evidence="1 2">
    <name type="scientific">Trichodelitschia bisporula</name>
    <dbReference type="NCBI Taxonomy" id="703511"/>
    <lineage>
        <taxon>Eukaryota</taxon>
        <taxon>Fungi</taxon>
        <taxon>Dikarya</taxon>
        <taxon>Ascomycota</taxon>
        <taxon>Pezizomycotina</taxon>
        <taxon>Dothideomycetes</taxon>
        <taxon>Dothideomycetes incertae sedis</taxon>
        <taxon>Phaeotrichales</taxon>
        <taxon>Phaeotrichaceae</taxon>
        <taxon>Trichodelitschia</taxon>
    </lineage>
</organism>
<proteinExistence type="predicted"/>
<dbReference type="EMBL" id="ML996706">
    <property type="protein sequence ID" value="KAF2396728.1"/>
    <property type="molecule type" value="Genomic_DNA"/>
</dbReference>
<dbReference type="AlphaFoldDB" id="A0A6G1HKX9"/>
<keyword evidence="2" id="KW-1185">Reference proteome</keyword>